<protein>
    <recommendedName>
        <fullName evidence="4">Lipoprotein</fullName>
    </recommendedName>
</protein>
<sequence>MPARILPLLALLAACASPSPPFFGAARHEVTVDGRRFTVFHEASRAQVIRHGYASASARADIPALMLRAVALATGCTPVAESFQGDSGERRGRIRC</sequence>
<evidence type="ECO:0008006" key="4">
    <source>
        <dbReference type="Google" id="ProtNLM"/>
    </source>
</evidence>
<reference evidence="3" key="1">
    <citation type="submission" date="2020-01" db="EMBL/GenBank/DDBJ databases">
        <title>Sphingomonas sp. strain CSW-10.</title>
        <authorList>
            <person name="Chen W.-M."/>
        </authorList>
    </citation>
    <scope>NUCLEOTIDE SEQUENCE [LARGE SCALE GENOMIC DNA]</scope>
    <source>
        <strain evidence="3">CCP-1</strain>
    </source>
</reference>
<organism evidence="2 3">
    <name type="scientific">Paragemmobacter ruber</name>
    <dbReference type="NCBI Taxonomy" id="1985673"/>
    <lineage>
        <taxon>Bacteria</taxon>
        <taxon>Pseudomonadati</taxon>
        <taxon>Pseudomonadota</taxon>
        <taxon>Alphaproteobacteria</taxon>
        <taxon>Rhodobacterales</taxon>
        <taxon>Paracoccaceae</taxon>
        <taxon>Paragemmobacter</taxon>
    </lineage>
</organism>
<dbReference type="Proteomes" id="UP001517376">
    <property type="component" value="Unassembled WGS sequence"/>
</dbReference>
<proteinExistence type="predicted"/>
<dbReference type="PROSITE" id="PS51257">
    <property type="entry name" value="PROKAR_LIPOPROTEIN"/>
    <property type="match status" value="1"/>
</dbReference>
<dbReference type="EMBL" id="JAAATW010000001">
    <property type="protein sequence ID" value="NBE06267.1"/>
    <property type="molecule type" value="Genomic_DNA"/>
</dbReference>
<evidence type="ECO:0000256" key="1">
    <source>
        <dbReference type="SAM" id="SignalP"/>
    </source>
</evidence>
<feature type="chain" id="PRO_5047346648" description="Lipoprotein" evidence="1">
    <location>
        <begin position="25"/>
        <end position="96"/>
    </location>
</feature>
<keyword evidence="1" id="KW-0732">Signal</keyword>
<comment type="caution">
    <text evidence="2">The sequence shown here is derived from an EMBL/GenBank/DDBJ whole genome shotgun (WGS) entry which is preliminary data.</text>
</comment>
<accession>A0ABW9Y1I4</accession>
<dbReference type="RefSeq" id="WP_161765284.1">
    <property type="nucleotide sequence ID" value="NZ_JAAATW010000001.1"/>
</dbReference>
<evidence type="ECO:0000313" key="2">
    <source>
        <dbReference type="EMBL" id="NBE06267.1"/>
    </source>
</evidence>
<gene>
    <name evidence="2" type="ORF">GU920_01880</name>
</gene>
<keyword evidence="3" id="KW-1185">Reference proteome</keyword>
<name>A0ABW9Y1I4_9RHOB</name>
<evidence type="ECO:0000313" key="3">
    <source>
        <dbReference type="Proteomes" id="UP001517376"/>
    </source>
</evidence>
<feature type="signal peptide" evidence="1">
    <location>
        <begin position="1"/>
        <end position="24"/>
    </location>
</feature>